<dbReference type="InterPro" id="IPR042470">
    <property type="entry name" value="RMI1_N_C_sf"/>
</dbReference>
<comment type="similarity">
    <text evidence="1">Belongs to the RMI1 family.</text>
</comment>
<accession>A0A4Y7TX82</accession>
<evidence type="ECO:0000256" key="1">
    <source>
        <dbReference type="ARBA" id="ARBA00006395"/>
    </source>
</evidence>
<dbReference type="GO" id="GO:0000712">
    <property type="term" value="P:resolution of meiotic recombination intermediates"/>
    <property type="evidence" value="ECO:0007669"/>
    <property type="project" value="TreeGrafter"/>
</dbReference>
<dbReference type="Gene3D" id="2.40.50.770">
    <property type="entry name" value="RecQ-mediated genome instability protein Rmi1, C-terminal domain"/>
    <property type="match status" value="1"/>
</dbReference>
<evidence type="ECO:0000256" key="2">
    <source>
        <dbReference type="ARBA" id="ARBA00018987"/>
    </source>
</evidence>
<proteinExistence type="inferred from homology"/>
<organism evidence="4 5">
    <name type="scientific">Coprinellus micaceus</name>
    <name type="common">Glistening ink-cap mushroom</name>
    <name type="synonym">Coprinus micaceus</name>
    <dbReference type="NCBI Taxonomy" id="71717"/>
    <lineage>
        <taxon>Eukaryota</taxon>
        <taxon>Fungi</taxon>
        <taxon>Dikarya</taxon>
        <taxon>Basidiomycota</taxon>
        <taxon>Agaricomycotina</taxon>
        <taxon>Agaricomycetes</taxon>
        <taxon>Agaricomycetidae</taxon>
        <taxon>Agaricales</taxon>
        <taxon>Agaricineae</taxon>
        <taxon>Psathyrellaceae</taxon>
        <taxon>Coprinellus</taxon>
    </lineage>
</organism>
<dbReference type="STRING" id="71717.A0A4Y7TX82"/>
<dbReference type="OrthoDB" id="341511at2759"/>
<reference evidence="4 5" key="1">
    <citation type="journal article" date="2019" name="Nat. Ecol. Evol.">
        <title>Megaphylogeny resolves global patterns of mushroom evolution.</title>
        <authorList>
            <person name="Varga T."/>
            <person name="Krizsan K."/>
            <person name="Foldi C."/>
            <person name="Dima B."/>
            <person name="Sanchez-Garcia M."/>
            <person name="Sanchez-Ramirez S."/>
            <person name="Szollosi G.J."/>
            <person name="Szarkandi J.G."/>
            <person name="Papp V."/>
            <person name="Albert L."/>
            <person name="Andreopoulos W."/>
            <person name="Angelini C."/>
            <person name="Antonin V."/>
            <person name="Barry K.W."/>
            <person name="Bougher N.L."/>
            <person name="Buchanan P."/>
            <person name="Buyck B."/>
            <person name="Bense V."/>
            <person name="Catcheside P."/>
            <person name="Chovatia M."/>
            <person name="Cooper J."/>
            <person name="Damon W."/>
            <person name="Desjardin D."/>
            <person name="Finy P."/>
            <person name="Geml J."/>
            <person name="Haridas S."/>
            <person name="Hughes K."/>
            <person name="Justo A."/>
            <person name="Karasinski D."/>
            <person name="Kautmanova I."/>
            <person name="Kiss B."/>
            <person name="Kocsube S."/>
            <person name="Kotiranta H."/>
            <person name="LaButti K.M."/>
            <person name="Lechner B.E."/>
            <person name="Liimatainen K."/>
            <person name="Lipzen A."/>
            <person name="Lukacs Z."/>
            <person name="Mihaltcheva S."/>
            <person name="Morgado L.N."/>
            <person name="Niskanen T."/>
            <person name="Noordeloos M.E."/>
            <person name="Ohm R.A."/>
            <person name="Ortiz-Santana B."/>
            <person name="Ovrebo C."/>
            <person name="Racz N."/>
            <person name="Riley R."/>
            <person name="Savchenko A."/>
            <person name="Shiryaev A."/>
            <person name="Soop K."/>
            <person name="Spirin V."/>
            <person name="Szebenyi C."/>
            <person name="Tomsovsky M."/>
            <person name="Tulloss R.E."/>
            <person name="Uehling J."/>
            <person name="Grigoriev I.V."/>
            <person name="Vagvolgyi C."/>
            <person name="Papp T."/>
            <person name="Martin F.M."/>
            <person name="Miettinen O."/>
            <person name="Hibbett D.S."/>
            <person name="Nagy L.G."/>
        </authorList>
    </citation>
    <scope>NUCLEOTIDE SEQUENCE [LARGE SCALE GENOMIC DNA]</scope>
    <source>
        <strain evidence="4 5">FP101781</strain>
    </source>
</reference>
<protein>
    <recommendedName>
        <fullName evidence="2">RecQ-mediated genome instability protein 1</fullName>
    </recommendedName>
</protein>
<keyword evidence="5" id="KW-1185">Reference proteome</keyword>
<comment type="caution">
    <text evidence="4">The sequence shown here is derived from an EMBL/GenBank/DDBJ whole genome shotgun (WGS) entry which is preliminary data.</text>
</comment>
<dbReference type="PANTHER" id="PTHR14790:SF15">
    <property type="entry name" value="RECQ-MEDIATED GENOME INSTABILITY PROTEIN 1"/>
    <property type="match status" value="1"/>
</dbReference>
<dbReference type="Proteomes" id="UP000298030">
    <property type="component" value="Unassembled WGS sequence"/>
</dbReference>
<name>A0A4Y7TX82_COPMI</name>
<dbReference type="Pfam" id="PF08585">
    <property type="entry name" value="RMI1_N_C"/>
    <property type="match status" value="1"/>
</dbReference>
<dbReference type="GO" id="GO:0016604">
    <property type="term" value="C:nuclear body"/>
    <property type="evidence" value="ECO:0007669"/>
    <property type="project" value="TreeGrafter"/>
</dbReference>
<dbReference type="InterPro" id="IPR013894">
    <property type="entry name" value="RMI1_OB"/>
</dbReference>
<evidence type="ECO:0000259" key="3">
    <source>
        <dbReference type="Pfam" id="PF08585"/>
    </source>
</evidence>
<dbReference type="EMBL" id="QPFP01000002">
    <property type="protein sequence ID" value="TEB38574.1"/>
    <property type="molecule type" value="Genomic_DNA"/>
</dbReference>
<feature type="domain" description="RecQ mediated genome instability protein 1 OB-fold" evidence="3">
    <location>
        <begin position="42"/>
        <end position="172"/>
    </location>
</feature>
<gene>
    <name evidence="4" type="ORF">FA13DRAFT_1784895</name>
</gene>
<dbReference type="PANTHER" id="PTHR14790">
    <property type="entry name" value="RECQ-MEDIATED GENOME INSTABILITY PROTEIN 1 RMI1"/>
    <property type="match status" value="1"/>
</dbReference>
<evidence type="ECO:0000313" key="4">
    <source>
        <dbReference type="EMBL" id="TEB38574.1"/>
    </source>
</evidence>
<dbReference type="GO" id="GO:0000724">
    <property type="term" value="P:double-strand break repair via homologous recombination"/>
    <property type="evidence" value="ECO:0007669"/>
    <property type="project" value="TreeGrafter"/>
</dbReference>
<evidence type="ECO:0000313" key="5">
    <source>
        <dbReference type="Proteomes" id="UP000298030"/>
    </source>
</evidence>
<sequence length="207" mass="23059">MPFFDYDHIVHSLHESVHNTPLHEIAVAGTGLPPLANPPTAHGNIEGPLVLELVHIVDIGVSAFDLEEVRQERAHIHHQRRVSRVRSATGEQPLQEREQVLPEYPRERLKLVLTDGFAELEAIECRRLPGIAMGKTPMGTKIRLSNVQIIAGVVYLHPEGVEVLGGAVQHHELEHSVRLFRELEVRVEGELAQALTLKVTPQALYAV</sequence>
<dbReference type="AlphaFoldDB" id="A0A4Y7TX82"/>
<dbReference type="GO" id="GO:0031422">
    <property type="term" value="C:RecQ family helicase-topoisomerase III complex"/>
    <property type="evidence" value="ECO:0007669"/>
    <property type="project" value="TreeGrafter"/>
</dbReference>